<name>A0AAN9B7W4_9CAEN</name>
<gene>
    <name evidence="2" type="ORF">V1264_023820</name>
</gene>
<sequence>MKNVIVVTFALSILVALAPGLGSLKASYVAETDIRALQEDLADSHHTPLCVLVRRTGSKFEKRIAELWYDSSRPDTRDFASWRLAALNVTKVKHLPGYLLVNSEAPKSPFLRCFLGPTLQHDLMPTQLKPKQWLQWLNQLASQYRHQVQGSVEMIETSARQHRFTLVVFPTSHQHHQLEQAVFKLVGALFKETTIKVVVIHPTSVNLREIREEYHVTSVPSVLLIEKDRTSERKVSLYSIHDVTVNKFETDLRARLVPAHQFNMTDFQADVLTVKTSERYRPYLIGFYAHWEKDTAVFLTFLRLAAEEFLSMGASLRFGLVDAARNPSVISQFMSPGCLQHLPFLALFQRVDGTSSVNQTELLLLRPSPFTVYSALLEAGLTLTNMEHQPIRYQPYGHNTQVCLAREGPTGDTCAANSSVWLYPPDFLSTFLNYPDTVSAADRGEDQAGVGIPVVLGADWDTTQSHSNSDSQWIITVRVMVFIQEPCRSCEQNLPVFQQVYQQLHANGKTQRMPQATV</sequence>
<evidence type="ECO:0000313" key="3">
    <source>
        <dbReference type="Proteomes" id="UP001374579"/>
    </source>
</evidence>
<dbReference type="Proteomes" id="UP001374579">
    <property type="component" value="Unassembled WGS sequence"/>
</dbReference>
<evidence type="ECO:0008006" key="4">
    <source>
        <dbReference type="Google" id="ProtNLM"/>
    </source>
</evidence>
<evidence type="ECO:0000256" key="1">
    <source>
        <dbReference type="SAM" id="SignalP"/>
    </source>
</evidence>
<organism evidence="2 3">
    <name type="scientific">Littorina saxatilis</name>
    <dbReference type="NCBI Taxonomy" id="31220"/>
    <lineage>
        <taxon>Eukaryota</taxon>
        <taxon>Metazoa</taxon>
        <taxon>Spiralia</taxon>
        <taxon>Lophotrochozoa</taxon>
        <taxon>Mollusca</taxon>
        <taxon>Gastropoda</taxon>
        <taxon>Caenogastropoda</taxon>
        <taxon>Littorinimorpha</taxon>
        <taxon>Littorinoidea</taxon>
        <taxon>Littorinidae</taxon>
        <taxon>Littorina</taxon>
    </lineage>
</organism>
<comment type="caution">
    <text evidence="2">The sequence shown here is derived from an EMBL/GenBank/DDBJ whole genome shotgun (WGS) entry which is preliminary data.</text>
</comment>
<feature type="chain" id="PRO_5043010150" description="Thioredoxin domain-containing protein" evidence="1">
    <location>
        <begin position="23"/>
        <end position="518"/>
    </location>
</feature>
<dbReference type="AlphaFoldDB" id="A0AAN9B7W4"/>
<dbReference type="EMBL" id="JBAMIC010000011">
    <property type="protein sequence ID" value="KAK7100961.1"/>
    <property type="molecule type" value="Genomic_DNA"/>
</dbReference>
<proteinExistence type="predicted"/>
<keyword evidence="3" id="KW-1185">Reference proteome</keyword>
<reference evidence="2 3" key="1">
    <citation type="submission" date="2024-02" db="EMBL/GenBank/DDBJ databases">
        <title>Chromosome-scale genome assembly of the rough periwinkle Littorina saxatilis.</title>
        <authorList>
            <person name="De Jode A."/>
            <person name="Faria R."/>
            <person name="Formenti G."/>
            <person name="Sims Y."/>
            <person name="Smith T.P."/>
            <person name="Tracey A."/>
            <person name="Wood J.M.D."/>
            <person name="Zagrodzka Z.B."/>
            <person name="Johannesson K."/>
            <person name="Butlin R.K."/>
            <person name="Leder E.H."/>
        </authorList>
    </citation>
    <scope>NUCLEOTIDE SEQUENCE [LARGE SCALE GENOMIC DNA]</scope>
    <source>
        <strain evidence="2">Snail1</strain>
        <tissue evidence="2">Muscle</tissue>
    </source>
</reference>
<accession>A0AAN9B7W4</accession>
<protein>
    <recommendedName>
        <fullName evidence="4">Thioredoxin domain-containing protein</fullName>
    </recommendedName>
</protein>
<keyword evidence="1" id="KW-0732">Signal</keyword>
<feature type="signal peptide" evidence="1">
    <location>
        <begin position="1"/>
        <end position="22"/>
    </location>
</feature>
<evidence type="ECO:0000313" key="2">
    <source>
        <dbReference type="EMBL" id="KAK7100961.1"/>
    </source>
</evidence>